<dbReference type="EnsemblPlants" id="MELO3C030885.2.1">
    <property type="protein sequence ID" value="MELO3C030885.2.1"/>
    <property type="gene ID" value="MELO3C030885.2"/>
</dbReference>
<accession>A0A9I9E9Z7</accession>
<dbReference type="Gramene" id="MELO3C030885.2.1">
    <property type="protein sequence ID" value="MELO3C030885.2.1"/>
    <property type="gene ID" value="MELO3C030885.2"/>
</dbReference>
<organism evidence="2">
    <name type="scientific">Cucumis melo</name>
    <name type="common">Muskmelon</name>
    <dbReference type="NCBI Taxonomy" id="3656"/>
    <lineage>
        <taxon>Eukaryota</taxon>
        <taxon>Viridiplantae</taxon>
        <taxon>Streptophyta</taxon>
        <taxon>Embryophyta</taxon>
        <taxon>Tracheophyta</taxon>
        <taxon>Spermatophyta</taxon>
        <taxon>Magnoliopsida</taxon>
        <taxon>eudicotyledons</taxon>
        <taxon>Gunneridae</taxon>
        <taxon>Pentapetalae</taxon>
        <taxon>rosids</taxon>
        <taxon>fabids</taxon>
        <taxon>Cucurbitales</taxon>
        <taxon>Cucurbitaceae</taxon>
        <taxon>Benincaseae</taxon>
        <taxon>Cucumis</taxon>
    </lineage>
</organism>
<feature type="compositionally biased region" description="Basic residues" evidence="1">
    <location>
        <begin position="56"/>
        <end position="76"/>
    </location>
</feature>
<reference evidence="2" key="1">
    <citation type="submission" date="2023-03" db="UniProtKB">
        <authorList>
            <consortium name="EnsemblPlants"/>
        </authorList>
    </citation>
    <scope>IDENTIFICATION</scope>
</reference>
<dbReference type="AlphaFoldDB" id="A0A9I9E9Z7"/>
<protein>
    <submittedName>
        <fullName evidence="2">Uncharacterized protein</fullName>
    </submittedName>
</protein>
<sequence>MKWLIKTNPILKQRQLGNPKEKTNNKQLISIRFFPSTSNADNRKHQKRSNRESRRSYLRRRRQRRRRRRTIEKKKN</sequence>
<evidence type="ECO:0000256" key="1">
    <source>
        <dbReference type="SAM" id="MobiDB-lite"/>
    </source>
</evidence>
<evidence type="ECO:0000313" key="2">
    <source>
        <dbReference type="EnsemblPlants" id="MELO3C030885.2.1"/>
    </source>
</evidence>
<name>A0A9I9E9Z7_CUCME</name>
<proteinExistence type="predicted"/>
<feature type="region of interest" description="Disordered" evidence="1">
    <location>
        <begin position="14"/>
        <end position="76"/>
    </location>
</feature>